<dbReference type="AlphaFoldDB" id="A0A8J4R5F2"/>
<sequence>MSLKLVREKQLNALVDLPLWMCHLLVDLSGSWGMFSWVATIQYLTMAIRELGLLKLPNLLFQQLSNKLLQIGLNWQCQVERSDFKKDLSFPLNQVESYKAMSDKE</sequence>
<protein>
    <submittedName>
        <fullName evidence="1">Uncharacterized protein</fullName>
    </submittedName>
</protein>
<comment type="caution">
    <text evidence="1">The sequence shown here is derived from an EMBL/GenBank/DDBJ whole genome shotgun (WGS) entry which is preliminary data.</text>
</comment>
<evidence type="ECO:0000313" key="2">
    <source>
        <dbReference type="Proteomes" id="UP000737018"/>
    </source>
</evidence>
<keyword evidence="2" id="KW-1185">Reference proteome</keyword>
<dbReference type="Proteomes" id="UP000737018">
    <property type="component" value="Unassembled WGS sequence"/>
</dbReference>
<accession>A0A8J4R5F2</accession>
<proteinExistence type="predicted"/>
<evidence type="ECO:0000313" key="1">
    <source>
        <dbReference type="EMBL" id="KAF3957031.1"/>
    </source>
</evidence>
<reference evidence="1" key="1">
    <citation type="submission" date="2020-03" db="EMBL/GenBank/DDBJ databases">
        <title>Castanea mollissima Vanexum genome sequencing.</title>
        <authorList>
            <person name="Staton M."/>
        </authorList>
    </citation>
    <scope>NUCLEOTIDE SEQUENCE</scope>
    <source>
        <tissue evidence="1">Leaf</tissue>
    </source>
</reference>
<dbReference type="EMBL" id="JRKL02002932">
    <property type="protein sequence ID" value="KAF3957031.1"/>
    <property type="molecule type" value="Genomic_DNA"/>
</dbReference>
<organism evidence="1 2">
    <name type="scientific">Castanea mollissima</name>
    <name type="common">Chinese chestnut</name>
    <dbReference type="NCBI Taxonomy" id="60419"/>
    <lineage>
        <taxon>Eukaryota</taxon>
        <taxon>Viridiplantae</taxon>
        <taxon>Streptophyta</taxon>
        <taxon>Embryophyta</taxon>
        <taxon>Tracheophyta</taxon>
        <taxon>Spermatophyta</taxon>
        <taxon>Magnoliopsida</taxon>
        <taxon>eudicotyledons</taxon>
        <taxon>Gunneridae</taxon>
        <taxon>Pentapetalae</taxon>
        <taxon>rosids</taxon>
        <taxon>fabids</taxon>
        <taxon>Fagales</taxon>
        <taxon>Fagaceae</taxon>
        <taxon>Castanea</taxon>
    </lineage>
</organism>
<name>A0A8J4R5F2_9ROSI</name>
<gene>
    <name evidence="1" type="ORF">CMV_017912</name>
</gene>